<organism evidence="1 2">
    <name type="scientific">Embleya scabrispora</name>
    <dbReference type="NCBI Taxonomy" id="159449"/>
    <lineage>
        <taxon>Bacteria</taxon>
        <taxon>Bacillati</taxon>
        <taxon>Actinomycetota</taxon>
        <taxon>Actinomycetes</taxon>
        <taxon>Kitasatosporales</taxon>
        <taxon>Streptomycetaceae</taxon>
        <taxon>Embleya</taxon>
    </lineage>
</organism>
<dbReference type="Proteomes" id="UP000190037">
    <property type="component" value="Unassembled WGS sequence"/>
</dbReference>
<comment type="caution">
    <text evidence="1">The sequence shown here is derived from an EMBL/GenBank/DDBJ whole genome shotgun (WGS) entry which is preliminary data.</text>
</comment>
<gene>
    <name evidence="1" type="ORF">B4N89_44710</name>
</gene>
<reference evidence="1 2" key="1">
    <citation type="submission" date="2017-03" db="EMBL/GenBank/DDBJ databases">
        <title>Draft genome sequence of Streptomyces scabrisporus NF3, endophyte isolated from Amphipterygium adstringens.</title>
        <authorList>
            <person name="Vazquez M."/>
            <person name="Ceapa C.D."/>
            <person name="Rodriguez Luna D."/>
            <person name="Sanchez Esquivel S."/>
        </authorList>
    </citation>
    <scope>NUCLEOTIDE SEQUENCE [LARGE SCALE GENOMIC DNA]</scope>
    <source>
        <strain evidence="1 2">NF3</strain>
    </source>
</reference>
<keyword evidence="1" id="KW-0489">Methyltransferase</keyword>
<name>A0A1T3NLH6_9ACTN</name>
<dbReference type="AlphaFoldDB" id="A0A1T3NLH6"/>
<dbReference type="EMBL" id="MWQN01000004">
    <property type="protein sequence ID" value="OPC77592.1"/>
    <property type="molecule type" value="Genomic_DNA"/>
</dbReference>
<dbReference type="GO" id="GO:0008168">
    <property type="term" value="F:methyltransferase activity"/>
    <property type="evidence" value="ECO:0007669"/>
    <property type="project" value="UniProtKB-KW"/>
</dbReference>
<proteinExistence type="predicted"/>
<dbReference type="GO" id="GO:0032259">
    <property type="term" value="P:methylation"/>
    <property type="evidence" value="ECO:0007669"/>
    <property type="project" value="UniProtKB-KW"/>
</dbReference>
<feature type="non-terminal residue" evidence="1">
    <location>
        <position position="1"/>
    </location>
</feature>
<sequence length="74" mass="8249">AETTANVTVEWQHGIGEVVSALTATGLRLEFLHEHDHTLFARFPALEERSGIYRYPADSPRVPLMYSLRAGKPA</sequence>
<accession>A0A1T3NLH6</accession>
<protein>
    <submittedName>
        <fullName evidence="1">SAM-dependent methyltransferase</fullName>
    </submittedName>
</protein>
<keyword evidence="2" id="KW-1185">Reference proteome</keyword>
<evidence type="ECO:0000313" key="2">
    <source>
        <dbReference type="Proteomes" id="UP000190037"/>
    </source>
</evidence>
<evidence type="ECO:0000313" key="1">
    <source>
        <dbReference type="EMBL" id="OPC77592.1"/>
    </source>
</evidence>
<keyword evidence="1" id="KW-0808">Transferase</keyword>